<dbReference type="AlphaFoldDB" id="A0A6G9QQ40"/>
<protein>
    <submittedName>
        <fullName evidence="2">Uncharacterized protein</fullName>
    </submittedName>
</protein>
<dbReference type="KEGG" id="saes:HBH39_18855"/>
<organism evidence="2 3">
    <name type="scientific">Shewanella aestuarii</name>
    <dbReference type="NCBI Taxonomy" id="1028752"/>
    <lineage>
        <taxon>Bacteria</taxon>
        <taxon>Pseudomonadati</taxon>
        <taxon>Pseudomonadota</taxon>
        <taxon>Gammaproteobacteria</taxon>
        <taxon>Alteromonadales</taxon>
        <taxon>Shewanellaceae</taxon>
        <taxon>Shewanella</taxon>
    </lineage>
</organism>
<geneLocation type="plasmid" evidence="2 3">
    <name>pPN3F2_2</name>
</geneLocation>
<evidence type="ECO:0000256" key="1">
    <source>
        <dbReference type="SAM" id="MobiDB-lite"/>
    </source>
</evidence>
<evidence type="ECO:0000313" key="3">
    <source>
        <dbReference type="Proteomes" id="UP000502608"/>
    </source>
</evidence>
<name>A0A6G9QQ40_9GAMM</name>
<accession>A0A6G9QQ40</accession>
<keyword evidence="2" id="KW-0614">Plasmid</keyword>
<proteinExistence type="predicted"/>
<feature type="region of interest" description="Disordered" evidence="1">
    <location>
        <begin position="62"/>
        <end position="86"/>
    </location>
</feature>
<keyword evidence="3" id="KW-1185">Reference proteome</keyword>
<reference evidence="2 3" key="1">
    <citation type="submission" date="2020-03" db="EMBL/GenBank/DDBJ databases">
        <title>Complete genome sequence of Shewanella sp.</title>
        <authorList>
            <person name="Kim Y.-S."/>
            <person name="Kim S.-J."/>
            <person name="Jung H.-K."/>
            <person name="Kim K.-H."/>
        </authorList>
    </citation>
    <scope>NUCLEOTIDE SEQUENCE [LARGE SCALE GENOMIC DNA]</scope>
    <source>
        <strain evidence="2 3">PN3F2</strain>
        <plasmid evidence="2 3">pPN3F2_2</plasmid>
    </source>
</reference>
<gene>
    <name evidence="2" type="ORF">HBH39_18855</name>
</gene>
<dbReference type="EMBL" id="CP050315">
    <property type="protein sequence ID" value="QIR16538.1"/>
    <property type="molecule type" value="Genomic_DNA"/>
</dbReference>
<dbReference type="RefSeq" id="WP_167680366.1">
    <property type="nucleotide sequence ID" value="NZ_CP050315.1"/>
</dbReference>
<sequence>MNLNIKNWDTKTKVKAIALTLFVVCAGIYLMPEDEASLESVSYGEPIERMYEAQPTGFDDFAQNSTSDLQVSEPAAQTQSTTPRPQSVTVPKFNFIVELAKVIDNVQNKPEAMLEYKYALSEQMLEKRAKLQELVARETTAKLQEMTSKKEMNDLTPGMSVSSNAAPTSDITDSTVNKALFEYNYQPSDFSLTNVRSTIDGPEAIVEYRGEFYTARKGRDLLTMVKVLNVKNDRVELSTPNIPSFNVVLKL</sequence>
<dbReference type="Proteomes" id="UP000502608">
    <property type="component" value="Plasmid pPN3F2_2"/>
</dbReference>
<evidence type="ECO:0000313" key="2">
    <source>
        <dbReference type="EMBL" id="QIR16538.1"/>
    </source>
</evidence>